<dbReference type="GO" id="GO:0016846">
    <property type="term" value="F:carbon-sulfur lyase activity"/>
    <property type="evidence" value="ECO:0007669"/>
    <property type="project" value="InterPro"/>
</dbReference>
<evidence type="ECO:0000256" key="4">
    <source>
        <dbReference type="ARBA" id="ARBA00023239"/>
    </source>
</evidence>
<name>A0AAI8Z154_9PEZI</name>
<evidence type="ECO:0000256" key="3">
    <source>
        <dbReference type="ARBA" id="ARBA00022833"/>
    </source>
</evidence>
<gene>
    <name evidence="6" type="ORF">LECACI_7A005686</name>
</gene>
<sequence>MATETQVIRATCLCGAANHDISLKPSDIPVKGYMCHCDSCRHTFGTMCSTLVFPPAYYEPSQSVLDKVTKYDFSPRVSMYFCTTCGCHMLADGAEEPNQPRSFWFLGSGTLSRIEGIVDWQMHEFVEDTLDGGFADFLPSINGKHLPRCPGAAGKGEEVPIPWTAPGRPTTNPSPNDKLLAQCKCTGVSFYISRPSTTSTLAEQYYPDFPPPNSISTTRNELSYLRSNNTKFLAGLCACDSCRLACGMETVTWAFVPTCDISLDEAGKEPWTPDFGTLRQYESSPGRYRYFCGTCGAMVFYDCEGRQWLKDVAFGLLRAPEGSRAESWFGWRTSRLGYRDDAIPRAESYSLAIEKGLREWEERREDEDLSGSSQSGGAL</sequence>
<dbReference type="SUPFAM" id="SSF51316">
    <property type="entry name" value="Mss4-like"/>
    <property type="match status" value="2"/>
</dbReference>
<reference evidence="6" key="1">
    <citation type="submission" date="2023-11" db="EMBL/GenBank/DDBJ databases">
        <authorList>
            <person name="Alioto T."/>
            <person name="Alioto T."/>
            <person name="Gomez Garrido J."/>
        </authorList>
    </citation>
    <scope>NUCLEOTIDE SEQUENCE</scope>
</reference>
<evidence type="ECO:0000256" key="1">
    <source>
        <dbReference type="ARBA" id="ARBA00005495"/>
    </source>
</evidence>
<evidence type="ECO:0000313" key="6">
    <source>
        <dbReference type="EMBL" id="CAK4030528.1"/>
    </source>
</evidence>
<dbReference type="Gene3D" id="3.90.1590.10">
    <property type="entry name" value="glutathione-dependent formaldehyde- activating enzyme (gfa)"/>
    <property type="match status" value="2"/>
</dbReference>
<keyword evidence="3" id="KW-0862">Zinc</keyword>
<dbReference type="InterPro" id="IPR011057">
    <property type="entry name" value="Mss4-like_sf"/>
</dbReference>
<dbReference type="Proteomes" id="UP001296104">
    <property type="component" value="Unassembled WGS sequence"/>
</dbReference>
<protein>
    <recommendedName>
        <fullName evidence="5">CENP-V/GFA domain-containing protein</fullName>
    </recommendedName>
</protein>
<dbReference type="EMBL" id="CAVMBE010000037">
    <property type="protein sequence ID" value="CAK4030528.1"/>
    <property type="molecule type" value="Genomic_DNA"/>
</dbReference>
<comment type="caution">
    <text evidence="6">The sequence shown here is derived from an EMBL/GenBank/DDBJ whole genome shotgun (WGS) entry which is preliminary data.</text>
</comment>
<keyword evidence="4" id="KW-0456">Lyase</keyword>
<comment type="similarity">
    <text evidence="1">Belongs to the Gfa family.</text>
</comment>
<dbReference type="AlphaFoldDB" id="A0AAI8Z154"/>
<organism evidence="6 7">
    <name type="scientific">Lecanosticta acicola</name>
    <dbReference type="NCBI Taxonomy" id="111012"/>
    <lineage>
        <taxon>Eukaryota</taxon>
        <taxon>Fungi</taxon>
        <taxon>Dikarya</taxon>
        <taxon>Ascomycota</taxon>
        <taxon>Pezizomycotina</taxon>
        <taxon>Dothideomycetes</taxon>
        <taxon>Dothideomycetidae</taxon>
        <taxon>Mycosphaerellales</taxon>
        <taxon>Mycosphaerellaceae</taxon>
        <taxon>Lecanosticta</taxon>
    </lineage>
</organism>
<feature type="domain" description="CENP-V/GFA" evidence="5">
    <location>
        <begin position="8"/>
        <end position="121"/>
    </location>
</feature>
<evidence type="ECO:0000259" key="5">
    <source>
        <dbReference type="PROSITE" id="PS51891"/>
    </source>
</evidence>
<dbReference type="PANTHER" id="PTHR33337">
    <property type="entry name" value="GFA DOMAIN-CONTAINING PROTEIN"/>
    <property type="match status" value="1"/>
</dbReference>
<dbReference type="PANTHER" id="PTHR33337:SF31">
    <property type="entry name" value="DUF636 DOMAIN PROTEIN (AFU_ORTHOLOGUE AFUA_2G12650)"/>
    <property type="match status" value="1"/>
</dbReference>
<dbReference type="GO" id="GO:0046872">
    <property type="term" value="F:metal ion binding"/>
    <property type="evidence" value="ECO:0007669"/>
    <property type="project" value="UniProtKB-KW"/>
</dbReference>
<keyword evidence="2" id="KW-0479">Metal-binding</keyword>
<evidence type="ECO:0000256" key="2">
    <source>
        <dbReference type="ARBA" id="ARBA00022723"/>
    </source>
</evidence>
<evidence type="ECO:0000313" key="7">
    <source>
        <dbReference type="Proteomes" id="UP001296104"/>
    </source>
</evidence>
<keyword evidence="7" id="KW-1185">Reference proteome</keyword>
<dbReference type="InterPro" id="IPR006913">
    <property type="entry name" value="CENP-V/GFA"/>
</dbReference>
<proteinExistence type="inferred from homology"/>
<dbReference type="Pfam" id="PF04828">
    <property type="entry name" value="GFA"/>
    <property type="match status" value="2"/>
</dbReference>
<dbReference type="PROSITE" id="PS51891">
    <property type="entry name" value="CENP_V_GFA"/>
    <property type="match status" value="1"/>
</dbReference>
<accession>A0AAI8Z154</accession>